<dbReference type="EMBL" id="CZQC01000021">
    <property type="protein sequence ID" value="CUS40646.1"/>
    <property type="molecule type" value="Genomic_DNA"/>
</dbReference>
<feature type="transmembrane region" description="Helical" evidence="8">
    <location>
        <begin position="44"/>
        <end position="62"/>
    </location>
</feature>
<evidence type="ECO:0000256" key="7">
    <source>
        <dbReference type="ARBA" id="ARBA00023143"/>
    </source>
</evidence>
<reference evidence="9" key="1">
    <citation type="submission" date="2015-10" db="EMBL/GenBank/DDBJ databases">
        <authorList>
            <person name="Gilbert D.G."/>
        </authorList>
    </citation>
    <scope>NUCLEOTIDE SEQUENCE</scope>
</reference>
<accession>A0A161K472</accession>
<feature type="transmembrane region" description="Helical" evidence="8">
    <location>
        <begin position="68"/>
        <end position="88"/>
    </location>
</feature>
<dbReference type="AlphaFoldDB" id="A0A161K472"/>
<dbReference type="PANTHER" id="PTHR30065:SF8">
    <property type="entry name" value="FLAGELLAR BIOSYNTHETIC PROTEIN FLIR"/>
    <property type="match status" value="1"/>
</dbReference>
<evidence type="ECO:0000256" key="1">
    <source>
        <dbReference type="ARBA" id="ARBA00004117"/>
    </source>
</evidence>
<keyword evidence="4 8" id="KW-0812">Transmembrane</keyword>
<keyword evidence="9" id="KW-0966">Cell projection</keyword>
<dbReference type="GO" id="GO:0006605">
    <property type="term" value="P:protein targeting"/>
    <property type="evidence" value="ECO:0007669"/>
    <property type="project" value="InterPro"/>
</dbReference>
<dbReference type="PRINTS" id="PR00953">
    <property type="entry name" value="TYPE3IMRPROT"/>
</dbReference>
<protein>
    <submittedName>
        <fullName evidence="9">Flagellar biosynthesis protein FliR</fullName>
    </submittedName>
</protein>
<dbReference type="InterPro" id="IPR006303">
    <property type="entry name" value="FliR"/>
</dbReference>
<evidence type="ECO:0000256" key="8">
    <source>
        <dbReference type="SAM" id="Phobius"/>
    </source>
</evidence>
<sequence length="258" mass="28174">MFEIAALDVSHWVARYIFPFARIAGLLMVMPLIGTRMVPQRIRLLLAITITFVVVPVLPPFIKVDALSLASIIIIAQQILIGIALGFAVELLTQVFVIAGQLIAMQTGLGIATTVDPSQGASVVVVSQWFLFMVSLVFLALNGHLVLIEILIDSFRTIPIGFDGFSVEQWGLLITWSGWMFAAATVIALPAIAALLIVNLAFGVMTRAAPQLNIFALGFPVTMIVGIFIIWINIGEMAVGFHLYMDTLFEFIKKLTVM</sequence>
<evidence type="ECO:0000256" key="4">
    <source>
        <dbReference type="ARBA" id="ARBA00022692"/>
    </source>
</evidence>
<dbReference type="GO" id="GO:0009425">
    <property type="term" value="C:bacterial-type flagellum basal body"/>
    <property type="evidence" value="ECO:0007669"/>
    <property type="project" value="UniProtKB-SubCell"/>
</dbReference>
<evidence type="ECO:0000256" key="2">
    <source>
        <dbReference type="ARBA" id="ARBA00004651"/>
    </source>
</evidence>
<name>A0A161K472_9ZZZZ</name>
<feature type="transmembrane region" description="Helical" evidence="8">
    <location>
        <begin position="95"/>
        <end position="115"/>
    </location>
</feature>
<keyword evidence="3" id="KW-1003">Cell membrane</keyword>
<dbReference type="GO" id="GO:0044780">
    <property type="term" value="P:bacterial-type flagellum assembly"/>
    <property type="evidence" value="ECO:0007669"/>
    <property type="project" value="InterPro"/>
</dbReference>
<dbReference type="PANTHER" id="PTHR30065">
    <property type="entry name" value="FLAGELLAR BIOSYNTHETIC PROTEIN FLIR"/>
    <property type="match status" value="1"/>
</dbReference>
<comment type="subcellular location">
    <subcellularLocation>
        <location evidence="1">Bacterial flagellum basal body</location>
    </subcellularLocation>
    <subcellularLocation>
        <location evidence="2">Cell membrane</location>
        <topology evidence="2">Multi-pass membrane protein</topology>
    </subcellularLocation>
</comment>
<evidence type="ECO:0000256" key="5">
    <source>
        <dbReference type="ARBA" id="ARBA00022989"/>
    </source>
</evidence>
<dbReference type="NCBIfam" id="TIGR01400">
    <property type="entry name" value="fliR"/>
    <property type="match status" value="1"/>
</dbReference>
<feature type="transmembrane region" description="Helical" evidence="8">
    <location>
        <begin position="127"/>
        <end position="152"/>
    </location>
</feature>
<keyword evidence="7" id="KW-0975">Bacterial flagellum</keyword>
<dbReference type="GO" id="GO:0005886">
    <property type="term" value="C:plasma membrane"/>
    <property type="evidence" value="ECO:0007669"/>
    <property type="project" value="UniProtKB-SubCell"/>
</dbReference>
<feature type="transmembrane region" description="Helical" evidence="8">
    <location>
        <begin position="12"/>
        <end position="32"/>
    </location>
</feature>
<dbReference type="InterPro" id="IPR002010">
    <property type="entry name" value="T3SS_IM_R"/>
</dbReference>
<feature type="transmembrane region" description="Helical" evidence="8">
    <location>
        <begin position="173"/>
        <end position="202"/>
    </location>
</feature>
<evidence type="ECO:0000256" key="6">
    <source>
        <dbReference type="ARBA" id="ARBA00023136"/>
    </source>
</evidence>
<keyword evidence="9" id="KW-0282">Flagellum</keyword>
<keyword evidence="9" id="KW-0969">Cilium</keyword>
<feature type="transmembrane region" description="Helical" evidence="8">
    <location>
        <begin position="214"/>
        <end position="234"/>
    </location>
</feature>
<dbReference type="Pfam" id="PF01311">
    <property type="entry name" value="Bac_export_1"/>
    <property type="match status" value="1"/>
</dbReference>
<gene>
    <name evidence="9" type="ORF">MGWOODY_Tha132</name>
</gene>
<keyword evidence="6 8" id="KW-0472">Membrane</keyword>
<evidence type="ECO:0000256" key="3">
    <source>
        <dbReference type="ARBA" id="ARBA00022475"/>
    </source>
</evidence>
<keyword evidence="5 8" id="KW-1133">Transmembrane helix</keyword>
<proteinExistence type="predicted"/>
<evidence type="ECO:0000313" key="9">
    <source>
        <dbReference type="EMBL" id="CUS40646.1"/>
    </source>
</evidence>
<organism evidence="9">
    <name type="scientific">hydrothermal vent metagenome</name>
    <dbReference type="NCBI Taxonomy" id="652676"/>
    <lineage>
        <taxon>unclassified sequences</taxon>
        <taxon>metagenomes</taxon>
        <taxon>ecological metagenomes</taxon>
    </lineage>
</organism>